<sequence>MKKPHEPTLQDEAKTPRVGFLIAAGGVSALALTAYLFEETIITTTRGGSMAFAVILIFLVLLALVLVLCYRNPRIGNRLLGYDVVIVNPDKKIKSDVQYSGGFKSESGLETKRMNSKRKQARYSRRKLAETTRQMQQEKPSEDKKDS</sequence>
<dbReference type="RefSeq" id="WP_194212764.1">
    <property type="nucleotide sequence ID" value="NZ_CP061205.1"/>
</dbReference>
<feature type="transmembrane region" description="Helical" evidence="2">
    <location>
        <begin position="20"/>
        <end position="37"/>
    </location>
</feature>
<keyword evidence="4" id="KW-1185">Reference proteome</keyword>
<feature type="compositionally biased region" description="Basic residues" evidence="1">
    <location>
        <begin position="114"/>
        <end position="126"/>
    </location>
</feature>
<keyword evidence="2" id="KW-0812">Transmembrane</keyword>
<dbReference type="Proteomes" id="UP001595444">
    <property type="component" value="Unassembled WGS sequence"/>
</dbReference>
<feature type="transmembrane region" description="Helical" evidence="2">
    <location>
        <begin position="49"/>
        <end position="70"/>
    </location>
</feature>
<gene>
    <name evidence="3" type="ORF">ACFOKA_02175</name>
</gene>
<evidence type="ECO:0000313" key="4">
    <source>
        <dbReference type="Proteomes" id="UP001595444"/>
    </source>
</evidence>
<keyword evidence="2" id="KW-0472">Membrane</keyword>
<name>A0ABV7D0L7_9PROT</name>
<keyword evidence="2" id="KW-1133">Transmembrane helix</keyword>
<proteinExistence type="predicted"/>
<dbReference type="EMBL" id="JBHRSL010000002">
    <property type="protein sequence ID" value="MFC3050704.1"/>
    <property type="molecule type" value="Genomic_DNA"/>
</dbReference>
<evidence type="ECO:0000256" key="1">
    <source>
        <dbReference type="SAM" id="MobiDB-lite"/>
    </source>
</evidence>
<accession>A0ABV7D0L7</accession>
<protein>
    <submittedName>
        <fullName evidence="3">Uncharacterized protein</fullName>
    </submittedName>
</protein>
<evidence type="ECO:0000313" key="3">
    <source>
        <dbReference type="EMBL" id="MFC3050704.1"/>
    </source>
</evidence>
<reference evidence="4" key="1">
    <citation type="journal article" date="2019" name="Int. J. Syst. Evol. Microbiol.">
        <title>The Global Catalogue of Microorganisms (GCM) 10K type strain sequencing project: providing services to taxonomists for standard genome sequencing and annotation.</title>
        <authorList>
            <consortium name="The Broad Institute Genomics Platform"/>
            <consortium name="The Broad Institute Genome Sequencing Center for Infectious Disease"/>
            <person name="Wu L."/>
            <person name="Ma J."/>
        </authorList>
    </citation>
    <scope>NUCLEOTIDE SEQUENCE [LARGE SCALE GENOMIC DNA]</scope>
    <source>
        <strain evidence="4">KCTC 62164</strain>
    </source>
</reference>
<organism evidence="3 4">
    <name type="scientific">Kordiimonas pumila</name>
    <dbReference type="NCBI Taxonomy" id="2161677"/>
    <lineage>
        <taxon>Bacteria</taxon>
        <taxon>Pseudomonadati</taxon>
        <taxon>Pseudomonadota</taxon>
        <taxon>Alphaproteobacteria</taxon>
        <taxon>Kordiimonadales</taxon>
        <taxon>Kordiimonadaceae</taxon>
        <taxon>Kordiimonas</taxon>
    </lineage>
</organism>
<comment type="caution">
    <text evidence="3">The sequence shown here is derived from an EMBL/GenBank/DDBJ whole genome shotgun (WGS) entry which is preliminary data.</text>
</comment>
<feature type="region of interest" description="Disordered" evidence="1">
    <location>
        <begin position="108"/>
        <end position="147"/>
    </location>
</feature>
<evidence type="ECO:0000256" key="2">
    <source>
        <dbReference type="SAM" id="Phobius"/>
    </source>
</evidence>